<feature type="compositionally biased region" description="Polar residues" evidence="1">
    <location>
        <begin position="182"/>
        <end position="198"/>
    </location>
</feature>
<feature type="region of interest" description="Disordered" evidence="1">
    <location>
        <begin position="1"/>
        <end position="55"/>
    </location>
</feature>
<name>A0A2V1ARL5_9ASCO</name>
<feature type="compositionally biased region" description="Basic and acidic residues" evidence="1">
    <location>
        <begin position="20"/>
        <end position="36"/>
    </location>
</feature>
<evidence type="ECO:0000313" key="3">
    <source>
        <dbReference type="Proteomes" id="UP000244309"/>
    </source>
</evidence>
<proteinExistence type="predicted"/>
<reference evidence="2 3" key="1">
    <citation type="submission" date="2017-12" db="EMBL/GenBank/DDBJ databases">
        <title>Genome Sequence of a Multidrug-Resistant Candida haemulonii Isolate from a Patient with Chronic Leg Ulcers in Israel.</title>
        <authorList>
            <person name="Chow N.A."/>
            <person name="Gade L."/>
            <person name="Batra D."/>
            <person name="Rowe L.A."/>
            <person name="Ben-Ami R."/>
            <person name="Loparev V.N."/>
            <person name="Litvintseva A.P."/>
        </authorList>
    </citation>
    <scope>NUCLEOTIDE SEQUENCE [LARGE SCALE GENOMIC DNA]</scope>
    <source>
        <strain evidence="2 3">B11899</strain>
    </source>
</reference>
<dbReference type="AlphaFoldDB" id="A0A2V1ARL5"/>
<comment type="caution">
    <text evidence="2">The sequence shown here is derived from an EMBL/GenBank/DDBJ whole genome shotgun (WGS) entry which is preliminary data.</text>
</comment>
<feature type="compositionally biased region" description="Basic and acidic residues" evidence="1">
    <location>
        <begin position="80"/>
        <end position="107"/>
    </location>
</feature>
<feature type="compositionally biased region" description="Basic and acidic residues" evidence="1">
    <location>
        <begin position="236"/>
        <end position="246"/>
    </location>
</feature>
<feature type="compositionally biased region" description="Basic and acidic residues" evidence="1">
    <location>
        <begin position="200"/>
        <end position="220"/>
    </location>
</feature>
<accession>A0A2V1ARL5</accession>
<dbReference type="RefSeq" id="XP_025341807.1">
    <property type="nucleotide sequence ID" value="XM_025487999.1"/>
</dbReference>
<sequence>MTSNIPSGDKPVFANTTSDTGRDSNAPKHSGDKKSLQQDVAGSSRPKAPNQSQSWVLQGFTILKRKDPFGFKGLTSKLKTHGESSGERSKTSSPPEDRSFDAQERPRSTQTSNLPPLPQDLSGARRRCSLERERQRMIRLLEEQHARAIENNIDMSHATWKHPKRVTEEFVPSYRGVRHENTPSNTESGSQDSNQPNGDPSHESGTRKPRELSEEQREYLRNVQQRALEGCPPEWYNEKKAGDKPRKVSPIPFDVILKTIEDLDGVTFSDDVKKKVLKQQATKTKK</sequence>
<protein>
    <submittedName>
        <fullName evidence="2">Uncharacterized protein</fullName>
    </submittedName>
</protein>
<dbReference type="GeneID" id="37009707"/>
<dbReference type="Proteomes" id="UP000244309">
    <property type="component" value="Unassembled WGS sequence"/>
</dbReference>
<feature type="region of interest" description="Disordered" evidence="1">
    <location>
        <begin position="171"/>
        <end position="249"/>
    </location>
</feature>
<gene>
    <name evidence="2" type="ORF">CXQ85_004377</name>
</gene>
<dbReference type="VEuPathDB" id="FungiDB:CXQ85_004377"/>
<organism evidence="2 3">
    <name type="scientific">Candidozyma haemuli</name>
    <dbReference type="NCBI Taxonomy" id="45357"/>
    <lineage>
        <taxon>Eukaryota</taxon>
        <taxon>Fungi</taxon>
        <taxon>Dikarya</taxon>
        <taxon>Ascomycota</taxon>
        <taxon>Saccharomycotina</taxon>
        <taxon>Pichiomycetes</taxon>
        <taxon>Metschnikowiaceae</taxon>
        <taxon>Candidozyma</taxon>
    </lineage>
</organism>
<dbReference type="EMBL" id="PKFO01000004">
    <property type="protein sequence ID" value="PVH20867.1"/>
    <property type="molecule type" value="Genomic_DNA"/>
</dbReference>
<evidence type="ECO:0000256" key="1">
    <source>
        <dbReference type="SAM" id="MobiDB-lite"/>
    </source>
</evidence>
<feature type="region of interest" description="Disordered" evidence="1">
    <location>
        <begin position="71"/>
        <end position="129"/>
    </location>
</feature>
<evidence type="ECO:0000313" key="2">
    <source>
        <dbReference type="EMBL" id="PVH20867.1"/>
    </source>
</evidence>
<keyword evidence="3" id="KW-1185">Reference proteome</keyword>